<protein>
    <submittedName>
        <fullName evidence="1">Uncharacterized protein</fullName>
    </submittedName>
</protein>
<reference evidence="1 2" key="1">
    <citation type="journal article" date="2018" name="Front. Plant Sci.">
        <title>Red Clover (Trifolium pratense) and Zigzag Clover (T. medium) - A Picture of Genomic Similarities and Differences.</title>
        <authorList>
            <person name="Dluhosova J."/>
            <person name="Istvanek J."/>
            <person name="Nedelnik J."/>
            <person name="Repkova J."/>
        </authorList>
    </citation>
    <scope>NUCLEOTIDE SEQUENCE [LARGE SCALE GENOMIC DNA]</scope>
    <source>
        <strain evidence="2">cv. 10/8</strain>
        <tissue evidence="1">Leaf</tissue>
    </source>
</reference>
<feature type="non-terminal residue" evidence="1">
    <location>
        <position position="1"/>
    </location>
</feature>
<accession>A0A392NV70</accession>
<dbReference type="Proteomes" id="UP000265520">
    <property type="component" value="Unassembled WGS sequence"/>
</dbReference>
<keyword evidence="2" id="KW-1185">Reference proteome</keyword>
<organism evidence="1 2">
    <name type="scientific">Trifolium medium</name>
    <dbReference type="NCBI Taxonomy" id="97028"/>
    <lineage>
        <taxon>Eukaryota</taxon>
        <taxon>Viridiplantae</taxon>
        <taxon>Streptophyta</taxon>
        <taxon>Embryophyta</taxon>
        <taxon>Tracheophyta</taxon>
        <taxon>Spermatophyta</taxon>
        <taxon>Magnoliopsida</taxon>
        <taxon>eudicotyledons</taxon>
        <taxon>Gunneridae</taxon>
        <taxon>Pentapetalae</taxon>
        <taxon>rosids</taxon>
        <taxon>fabids</taxon>
        <taxon>Fabales</taxon>
        <taxon>Fabaceae</taxon>
        <taxon>Papilionoideae</taxon>
        <taxon>50 kb inversion clade</taxon>
        <taxon>NPAAA clade</taxon>
        <taxon>Hologalegina</taxon>
        <taxon>IRL clade</taxon>
        <taxon>Trifolieae</taxon>
        <taxon>Trifolium</taxon>
    </lineage>
</organism>
<dbReference type="AlphaFoldDB" id="A0A392NV70"/>
<comment type="caution">
    <text evidence="1">The sequence shown here is derived from an EMBL/GenBank/DDBJ whole genome shotgun (WGS) entry which is preliminary data.</text>
</comment>
<dbReference type="EMBL" id="LXQA010053053">
    <property type="protein sequence ID" value="MCI03717.1"/>
    <property type="molecule type" value="Genomic_DNA"/>
</dbReference>
<proteinExistence type="predicted"/>
<name>A0A392NV70_9FABA</name>
<evidence type="ECO:0000313" key="1">
    <source>
        <dbReference type="EMBL" id="MCI03717.1"/>
    </source>
</evidence>
<sequence>EVSRLARTLAAASLGLAACRFDTGTLGLSRCSVAVARLSKASGHDFIICSFD</sequence>
<evidence type="ECO:0000313" key="2">
    <source>
        <dbReference type="Proteomes" id="UP000265520"/>
    </source>
</evidence>